<evidence type="ECO:0000256" key="3">
    <source>
        <dbReference type="ARBA" id="ARBA00022989"/>
    </source>
</evidence>
<comment type="caution">
    <text evidence="6">The sequence shown here is derived from an EMBL/GenBank/DDBJ whole genome shotgun (WGS) entry which is preliminary data.</text>
</comment>
<gene>
    <name evidence="6" type="ORF">WAE96_17125</name>
</gene>
<feature type="transmembrane region" description="Helical" evidence="5">
    <location>
        <begin position="112"/>
        <end position="132"/>
    </location>
</feature>
<evidence type="ECO:0000313" key="7">
    <source>
        <dbReference type="Proteomes" id="UP001382455"/>
    </source>
</evidence>
<evidence type="ECO:0000313" key="6">
    <source>
        <dbReference type="EMBL" id="MEI4551401.1"/>
    </source>
</evidence>
<dbReference type="InterPro" id="IPR023352">
    <property type="entry name" value="MAPEG-like_dom_sf"/>
</dbReference>
<comment type="subcellular location">
    <subcellularLocation>
        <location evidence="1">Membrane</location>
    </subcellularLocation>
</comment>
<keyword evidence="3 5" id="KW-1133">Transmembrane helix</keyword>
<keyword evidence="4 5" id="KW-0472">Membrane</keyword>
<reference evidence="6 7" key="1">
    <citation type="submission" date="2023-12" db="EMBL/GenBank/DDBJ databases">
        <title>Friends and Foes: Symbiotic and Algicidal bacterial influence on Karenia brevis blooms.</title>
        <authorList>
            <person name="Fei C."/>
            <person name="Mohamed A.R."/>
            <person name="Booker A."/>
            <person name="Arshad M."/>
            <person name="Klass S."/>
            <person name="Ahn S."/>
            <person name="Gilbert P.M."/>
            <person name="Heil C.A."/>
            <person name="Martinez J.M."/>
            <person name="Amin S.A."/>
        </authorList>
    </citation>
    <scope>NUCLEOTIDE SEQUENCE [LARGE SCALE GENOMIC DNA]</scope>
    <source>
        <strain evidence="6 7">CE15</strain>
    </source>
</reference>
<organism evidence="6 7">
    <name type="scientific">Pseudoalteromonas spongiae</name>
    <dbReference type="NCBI Taxonomy" id="298657"/>
    <lineage>
        <taxon>Bacteria</taxon>
        <taxon>Pseudomonadati</taxon>
        <taxon>Pseudomonadota</taxon>
        <taxon>Gammaproteobacteria</taxon>
        <taxon>Alteromonadales</taxon>
        <taxon>Pseudoalteromonadaceae</taxon>
        <taxon>Pseudoalteromonas</taxon>
    </lineage>
</organism>
<keyword evidence="2 5" id="KW-0812">Transmembrane</keyword>
<evidence type="ECO:0000256" key="4">
    <source>
        <dbReference type="ARBA" id="ARBA00023136"/>
    </source>
</evidence>
<proteinExistence type="predicted"/>
<keyword evidence="7" id="KW-1185">Reference proteome</keyword>
<accession>A0ABU8EWP0</accession>
<evidence type="ECO:0000256" key="2">
    <source>
        <dbReference type="ARBA" id="ARBA00022692"/>
    </source>
</evidence>
<dbReference type="EMBL" id="JBAWKS010000002">
    <property type="protein sequence ID" value="MEI4551401.1"/>
    <property type="molecule type" value="Genomic_DNA"/>
</dbReference>
<feature type="transmembrane region" description="Helical" evidence="5">
    <location>
        <begin position="64"/>
        <end position="91"/>
    </location>
</feature>
<evidence type="ECO:0000256" key="5">
    <source>
        <dbReference type="SAM" id="Phobius"/>
    </source>
</evidence>
<dbReference type="RefSeq" id="WP_336436385.1">
    <property type="nucleotide sequence ID" value="NZ_JBAWKS010000002.1"/>
</dbReference>
<sequence length="133" mass="15099">MIYAMFGMVLLTFAVGIVAVTTRVKSVKNGSVKIKYYRTMEGQDVPEKLTTSTRCFNNMFEVPVLFYVVSTLFVSLEITNGLALTLAWSFVTFRTLQAFVHLTYNNVLHRMLTFWGAVISVLSMWVILLIQIA</sequence>
<dbReference type="InterPro" id="IPR001129">
    <property type="entry name" value="Membr-assoc_MAPEG"/>
</dbReference>
<dbReference type="SUPFAM" id="SSF161084">
    <property type="entry name" value="MAPEG domain-like"/>
    <property type="match status" value="1"/>
</dbReference>
<protein>
    <submittedName>
        <fullName evidence="6">MAPEG family protein</fullName>
    </submittedName>
</protein>
<dbReference type="Gene3D" id="1.20.120.550">
    <property type="entry name" value="Membrane associated eicosanoid/glutathione metabolism-like domain"/>
    <property type="match status" value="1"/>
</dbReference>
<name>A0ABU8EWP0_9GAMM</name>
<evidence type="ECO:0000256" key="1">
    <source>
        <dbReference type="ARBA" id="ARBA00004370"/>
    </source>
</evidence>
<dbReference type="Proteomes" id="UP001382455">
    <property type="component" value="Unassembled WGS sequence"/>
</dbReference>
<dbReference type="Pfam" id="PF01124">
    <property type="entry name" value="MAPEG"/>
    <property type="match status" value="1"/>
</dbReference>